<protein>
    <submittedName>
        <fullName evidence="1">Uncharacterized protein</fullName>
    </submittedName>
</protein>
<gene>
    <name evidence="1" type="ORF">NPIL_115071</name>
</gene>
<dbReference type="EMBL" id="BMAW01042402">
    <property type="protein sequence ID" value="GFS33960.1"/>
    <property type="molecule type" value="Genomic_DNA"/>
</dbReference>
<organism evidence="1 2">
    <name type="scientific">Nephila pilipes</name>
    <name type="common">Giant wood spider</name>
    <name type="synonym">Nephila maculata</name>
    <dbReference type="NCBI Taxonomy" id="299642"/>
    <lineage>
        <taxon>Eukaryota</taxon>
        <taxon>Metazoa</taxon>
        <taxon>Ecdysozoa</taxon>
        <taxon>Arthropoda</taxon>
        <taxon>Chelicerata</taxon>
        <taxon>Arachnida</taxon>
        <taxon>Araneae</taxon>
        <taxon>Araneomorphae</taxon>
        <taxon>Entelegynae</taxon>
        <taxon>Araneoidea</taxon>
        <taxon>Nephilidae</taxon>
        <taxon>Nephila</taxon>
    </lineage>
</organism>
<comment type="caution">
    <text evidence="1">The sequence shown here is derived from an EMBL/GenBank/DDBJ whole genome shotgun (WGS) entry which is preliminary data.</text>
</comment>
<proteinExistence type="predicted"/>
<dbReference type="AlphaFoldDB" id="A0A8X6MA18"/>
<name>A0A8X6MA18_NEPPI</name>
<evidence type="ECO:0000313" key="2">
    <source>
        <dbReference type="Proteomes" id="UP000887013"/>
    </source>
</evidence>
<accession>A0A8X6MA18</accession>
<reference evidence="1" key="1">
    <citation type="submission" date="2020-08" db="EMBL/GenBank/DDBJ databases">
        <title>Multicomponent nature underlies the extraordinary mechanical properties of spider dragline silk.</title>
        <authorList>
            <person name="Kono N."/>
            <person name="Nakamura H."/>
            <person name="Mori M."/>
            <person name="Yoshida Y."/>
            <person name="Ohtoshi R."/>
            <person name="Malay A.D."/>
            <person name="Moran D.A.P."/>
            <person name="Tomita M."/>
            <person name="Numata K."/>
            <person name="Arakawa K."/>
        </authorList>
    </citation>
    <scope>NUCLEOTIDE SEQUENCE</scope>
</reference>
<sequence length="73" mass="8458">MKITSVAIQLTIDIHKEVTSWKLEPVVKGNLLILYVGKAKWLFLYLAQHFTTLFVLLDISVPNLFKKVWRNAC</sequence>
<dbReference type="Proteomes" id="UP000887013">
    <property type="component" value="Unassembled WGS sequence"/>
</dbReference>
<evidence type="ECO:0000313" key="1">
    <source>
        <dbReference type="EMBL" id="GFS33960.1"/>
    </source>
</evidence>
<keyword evidence="2" id="KW-1185">Reference proteome</keyword>